<dbReference type="CDD" id="cd06225">
    <property type="entry name" value="HAMP"/>
    <property type="match status" value="1"/>
</dbReference>
<evidence type="ECO:0000256" key="5">
    <source>
        <dbReference type="ARBA" id="ARBA00022553"/>
    </source>
</evidence>
<dbReference type="EC" id="2.7.13.3" evidence="3"/>
<dbReference type="InterPro" id="IPR003661">
    <property type="entry name" value="HisK_dim/P_dom"/>
</dbReference>
<dbReference type="CDD" id="cd00082">
    <property type="entry name" value="HisKA"/>
    <property type="match status" value="1"/>
</dbReference>
<evidence type="ECO:0000256" key="7">
    <source>
        <dbReference type="ARBA" id="ARBA00022741"/>
    </source>
</evidence>
<keyword evidence="13" id="KW-0812">Transmembrane</keyword>
<keyword evidence="4" id="KW-1003">Cell membrane</keyword>
<keyword evidence="17" id="KW-1185">Reference proteome</keyword>
<dbReference type="InterPro" id="IPR003660">
    <property type="entry name" value="HAMP_dom"/>
</dbReference>
<dbReference type="SUPFAM" id="SSF158472">
    <property type="entry name" value="HAMP domain-like"/>
    <property type="match status" value="1"/>
</dbReference>
<evidence type="ECO:0000256" key="3">
    <source>
        <dbReference type="ARBA" id="ARBA00012438"/>
    </source>
</evidence>
<proteinExistence type="predicted"/>
<comment type="caution">
    <text evidence="16">The sequence shown here is derived from an EMBL/GenBank/DDBJ whole genome shotgun (WGS) entry which is preliminary data.</text>
</comment>
<feature type="domain" description="Histidine kinase" evidence="14">
    <location>
        <begin position="246"/>
        <end position="463"/>
    </location>
</feature>
<evidence type="ECO:0000259" key="14">
    <source>
        <dbReference type="PROSITE" id="PS50109"/>
    </source>
</evidence>
<dbReference type="SUPFAM" id="SSF55874">
    <property type="entry name" value="ATPase domain of HSP90 chaperone/DNA topoisomerase II/histidine kinase"/>
    <property type="match status" value="1"/>
</dbReference>
<dbReference type="EMBL" id="BAUV01000007">
    <property type="protein sequence ID" value="GAE34276.1"/>
    <property type="molecule type" value="Genomic_DNA"/>
</dbReference>
<dbReference type="PROSITE" id="PS50885">
    <property type="entry name" value="HAMP"/>
    <property type="match status" value="1"/>
</dbReference>
<dbReference type="InterPro" id="IPR036890">
    <property type="entry name" value="HATPase_C_sf"/>
</dbReference>
<evidence type="ECO:0000256" key="9">
    <source>
        <dbReference type="ARBA" id="ARBA00022840"/>
    </source>
</evidence>
<keyword evidence="6" id="KW-0808">Transferase</keyword>
<keyword evidence="8" id="KW-0418">Kinase</keyword>
<dbReference type="FunFam" id="3.30.565.10:FF:000006">
    <property type="entry name" value="Sensor histidine kinase WalK"/>
    <property type="match status" value="1"/>
</dbReference>
<dbReference type="SMART" id="SM00388">
    <property type="entry name" value="HisKA"/>
    <property type="match status" value="1"/>
</dbReference>
<organism evidence="16 17">
    <name type="scientific">Halalkalibacter akibai (strain ATCC 43226 / DSM 21942 / CIP 109018 / JCM 9157 / 1139)</name>
    <name type="common">Bacillus akibai</name>
    <dbReference type="NCBI Taxonomy" id="1236973"/>
    <lineage>
        <taxon>Bacteria</taxon>
        <taxon>Bacillati</taxon>
        <taxon>Bacillota</taxon>
        <taxon>Bacilli</taxon>
        <taxon>Bacillales</taxon>
        <taxon>Bacillaceae</taxon>
        <taxon>Halalkalibacter</taxon>
    </lineage>
</organism>
<dbReference type="Gene3D" id="1.10.287.130">
    <property type="match status" value="1"/>
</dbReference>
<dbReference type="InterPro" id="IPR036097">
    <property type="entry name" value="HisK_dim/P_sf"/>
</dbReference>
<name>W4QQB9_HALA3</name>
<keyword evidence="11 13" id="KW-0472">Membrane</keyword>
<evidence type="ECO:0000313" key="16">
    <source>
        <dbReference type="EMBL" id="GAE34276.1"/>
    </source>
</evidence>
<keyword evidence="10" id="KW-0902">Two-component regulatory system</keyword>
<keyword evidence="7" id="KW-0547">Nucleotide-binding</keyword>
<dbReference type="GO" id="GO:0009927">
    <property type="term" value="F:histidine phosphotransfer kinase activity"/>
    <property type="evidence" value="ECO:0007669"/>
    <property type="project" value="TreeGrafter"/>
</dbReference>
<keyword evidence="13" id="KW-1133">Transmembrane helix</keyword>
<dbReference type="AlphaFoldDB" id="W4QQB9"/>
<dbReference type="Pfam" id="PF00672">
    <property type="entry name" value="HAMP"/>
    <property type="match status" value="1"/>
</dbReference>
<evidence type="ECO:0000259" key="15">
    <source>
        <dbReference type="PROSITE" id="PS50885"/>
    </source>
</evidence>
<feature type="coiled-coil region" evidence="12">
    <location>
        <begin position="219"/>
        <end position="246"/>
    </location>
</feature>
<evidence type="ECO:0000256" key="2">
    <source>
        <dbReference type="ARBA" id="ARBA00004651"/>
    </source>
</evidence>
<evidence type="ECO:0000313" key="17">
    <source>
        <dbReference type="Proteomes" id="UP000018896"/>
    </source>
</evidence>
<gene>
    <name evidence="16" type="ORF">JCM9157_1322</name>
</gene>
<dbReference type="SMART" id="SM00387">
    <property type="entry name" value="HATPase_c"/>
    <property type="match status" value="1"/>
</dbReference>
<dbReference type="GO" id="GO:0005886">
    <property type="term" value="C:plasma membrane"/>
    <property type="evidence" value="ECO:0007669"/>
    <property type="project" value="UniProtKB-SubCell"/>
</dbReference>
<dbReference type="GO" id="GO:0000155">
    <property type="term" value="F:phosphorelay sensor kinase activity"/>
    <property type="evidence" value="ECO:0007669"/>
    <property type="project" value="InterPro"/>
</dbReference>
<keyword evidence="9" id="KW-0067">ATP-binding</keyword>
<dbReference type="STRING" id="1236973.JCM9157_1322"/>
<dbReference type="Gene3D" id="6.10.340.10">
    <property type="match status" value="1"/>
</dbReference>
<feature type="transmembrane region" description="Helical" evidence="13">
    <location>
        <begin position="158"/>
        <end position="179"/>
    </location>
</feature>
<evidence type="ECO:0000256" key="13">
    <source>
        <dbReference type="SAM" id="Phobius"/>
    </source>
</evidence>
<evidence type="ECO:0000256" key="8">
    <source>
        <dbReference type="ARBA" id="ARBA00022777"/>
    </source>
</evidence>
<dbReference type="SMART" id="SM00304">
    <property type="entry name" value="HAMP"/>
    <property type="match status" value="1"/>
</dbReference>
<keyword evidence="12" id="KW-0175">Coiled coil</keyword>
<dbReference type="Pfam" id="PF02518">
    <property type="entry name" value="HATPase_c"/>
    <property type="match status" value="1"/>
</dbReference>
<protein>
    <recommendedName>
        <fullName evidence="3">histidine kinase</fullName>
        <ecNumber evidence="3">2.7.13.3</ecNumber>
    </recommendedName>
</protein>
<evidence type="ECO:0000256" key="6">
    <source>
        <dbReference type="ARBA" id="ARBA00022679"/>
    </source>
</evidence>
<dbReference type="InterPro" id="IPR005467">
    <property type="entry name" value="His_kinase_dom"/>
</dbReference>
<dbReference type="Proteomes" id="UP000018896">
    <property type="component" value="Unassembled WGS sequence"/>
</dbReference>
<accession>W4QQB9</accession>
<dbReference type="eggNOG" id="COG5002">
    <property type="taxonomic scope" value="Bacteria"/>
</dbReference>
<feature type="transmembrane region" description="Helical" evidence="13">
    <location>
        <begin position="6"/>
        <end position="27"/>
    </location>
</feature>
<comment type="subcellular location">
    <subcellularLocation>
        <location evidence="2">Cell membrane</location>
        <topology evidence="2">Multi-pass membrane protein</topology>
    </subcellularLocation>
</comment>
<dbReference type="FunFam" id="1.10.287.130:FF:000001">
    <property type="entry name" value="Two-component sensor histidine kinase"/>
    <property type="match status" value="1"/>
</dbReference>
<dbReference type="Gene3D" id="3.30.565.10">
    <property type="entry name" value="Histidine kinase-like ATPase, C-terminal domain"/>
    <property type="match status" value="1"/>
</dbReference>
<dbReference type="InterPro" id="IPR003594">
    <property type="entry name" value="HATPase_dom"/>
</dbReference>
<dbReference type="Pfam" id="PF00512">
    <property type="entry name" value="HisKA"/>
    <property type="match status" value="1"/>
</dbReference>
<evidence type="ECO:0000256" key="4">
    <source>
        <dbReference type="ARBA" id="ARBA00022475"/>
    </source>
</evidence>
<evidence type="ECO:0000256" key="12">
    <source>
        <dbReference type="SAM" id="Coils"/>
    </source>
</evidence>
<dbReference type="PANTHER" id="PTHR43047">
    <property type="entry name" value="TWO-COMPONENT HISTIDINE PROTEIN KINASE"/>
    <property type="match status" value="1"/>
</dbReference>
<dbReference type="GO" id="GO:0005524">
    <property type="term" value="F:ATP binding"/>
    <property type="evidence" value="ECO:0007669"/>
    <property type="project" value="UniProtKB-KW"/>
</dbReference>
<dbReference type="SUPFAM" id="SSF47384">
    <property type="entry name" value="Homodimeric domain of signal transducing histidine kinase"/>
    <property type="match status" value="1"/>
</dbReference>
<dbReference type="PROSITE" id="PS50109">
    <property type="entry name" value="HIS_KIN"/>
    <property type="match status" value="1"/>
</dbReference>
<dbReference type="InterPro" id="IPR004358">
    <property type="entry name" value="Sig_transdc_His_kin-like_C"/>
</dbReference>
<feature type="domain" description="HAMP" evidence="15">
    <location>
        <begin position="179"/>
        <end position="231"/>
    </location>
</feature>
<evidence type="ECO:0000256" key="10">
    <source>
        <dbReference type="ARBA" id="ARBA00023012"/>
    </source>
</evidence>
<dbReference type="PANTHER" id="PTHR43047:SF72">
    <property type="entry name" value="OSMOSENSING HISTIDINE PROTEIN KINASE SLN1"/>
    <property type="match status" value="1"/>
</dbReference>
<evidence type="ECO:0000256" key="1">
    <source>
        <dbReference type="ARBA" id="ARBA00000085"/>
    </source>
</evidence>
<evidence type="ECO:0000256" key="11">
    <source>
        <dbReference type="ARBA" id="ARBA00023136"/>
    </source>
</evidence>
<sequence>MISFLTIFILGIGLIGLQISISTTDYLTTQQRHDMLRQARNINSSIIENSEVTSELLQTIEKLGSFSSYNIWLIDTGGRIVAASTMQDEFVGEIMSDSLMEDLLNGRNSIQIMEIDEEERPMLSVAVPWTSEGIIHGGIILHSPIAGIKSTVRNIREIVLWSILGGLLIVSILVSYLSWTISKPLRKVEEAANEIALGNYSKRVNHHLPDEVGALVQSFNRMAAKLNEIEKQRDSTEQRRKDFIANISHELRTPLTAMKGFLEVLQEGFVKDPKLQQKYYNIMFRETEYLNQLVDDLMDLIKLEQKEISMHLKKVDIAEIIKVVSLQLNPTFIKRNNKLQSFTLEPLPYIIGDSLRIEQILTNIIHNANKFTSNGTITVKTKVQNDCLCVIVTDTGIGIPSHDLDRIWDRFFKVDRDRTKNGRGTGLGLAIVKELVKLHKGNIHVESKLGQGSTFTISFPIYNYDTLYNS</sequence>
<keyword evidence="5" id="KW-0597">Phosphoprotein</keyword>
<comment type="catalytic activity">
    <reaction evidence="1">
        <text>ATP + protein L-histidine = ADP + protein N-phospho-L-histidine.</text>
        <dbReference type="EC" id="2.7.13.3"/>
    </reaction>
</comment>
<reference evidence="16 17" key="1">
    <citation type="journal article" date="2014" name="Genome Announc.">
        <title>Draft Genome Sequences of Three Alkaliphilic Bacillus Strains, Bacillus wakoensis JCM 9140T, Bacillus akibai JCM 9157T, and Bacillus hemicellulosilyticus JCM 9152T.</title>
        <authorList>
            <person name="Yuki M."/>
            <person name="Oshima K."/>
            <person name="Suda W."/>
            <person name="Oshida Y."/>
            <person name="Kitamura K."/>
            <person name="Iida T."/>
            <person name="Hattori M."/>
            <person name="Ohkuma M."/>
        </authorList>
    </citation>
    <scope>NUCLEOTIDE SEQUENCE [LARGE SCALE GENOMIC DNA]</scope>
    <source>
        <strain evidence="16 17">JCM 9157</strain>
    </source>
</reference>
<dbReference type="PRINTS" id="PR00344">
    <property type="entry name" value="BCTRLSENSOR"/>
</dbReference>